<evidence type="ECO:0000313" key="2">
    <source>
        <dbReference type="Proteomes" id="UP000789570"/>
    </source>
</evidence>
<name>A0A9N8V7K5_9GLOM</name>
<accession>A0A9N8V7K5</accession>
<gene>
    <name evidence="1" type="ORF">FCALED_LOCUS246</name>
</gene>
<dbReference type="Proteomes" id="UP000789570">
    <property type="component" value="Unassembled WGS sequence"/>
</dbReference>
<dbReference type="AlphaFoldDB" id="A0A9N8V7K5"/>
<sequence>METVNTNSIQRIDVQYEFLVQSTRQDTNLVYIINSEIRVYSCVTDMSSTPYKHQGAVTMKYHIAIFNFLLSLTPDDRMLYAYVTFGKKSDDVNKEIDILLFDSFLKKMKADYQNSSLQLCTALDKFAEQYQIAKSKSISRLISFLYDLNQNANPISCVKSGSMIRIQVESVRHRKIESRDAK</sequence>
<reference evidence="1" key="1">
    <citation type="submission" date="2021-06" db="EMBL/GenBank/DDBJ databases">
        <authorList>
            <person name="Kallberg Y."/>
            <person name="Tangrot J."/>
            <person name="Rosling A."/>
        </authorList>
    </citation>
    <scope>NUCLEOTIDE SEQUENCE</scope>
    <source>
        <strain evidence="1">UK204</strain>
    </source>
</reference>
<dbReference type="OrthoDB" id="2409534at2759"/>
<organism evidence="1 2">
    <name type="scientific">Funneliformis caledonium</name>
    <dbReference type="NCBI Taxonomy" id="1117310"/>
    <lineage>
        <taxon>Eukaryota</taxon>
        <taxon>Fungi</taxon>
        <taxon>Fungi incertae sedis</taxon>
        <taxon>Mucoromycota</taxon>
        <taxon>Glomeromycotina</taxon>
        <taxon>Glomeromycetes</taxon>
        <taxon>Glomerales</taxon>
        <taxon>Glomeraceae</taxon>
        <taxon>Funneliformis</taxon>
    </lineage>
</organism>
<dbReference type="EMBL" id="CAJVPQ010000020">
    <property type="protein sequence ID" value="CAG8437498.1"/>
    <property type="molecule type" value="Genomic_DNA"/>
</dbReference>
<evidence type="ECO:0000313" key="1">
    <source>
        <dbReference type="EMBL" id="CAG8437498.1"/>
    </source>
</evidence>
<protein>
    <submittedName>
        <fullName evidence="1">16974_t:CDS:1</fullName>
    </submittedName>
</protein>
<keyword evidence="2" id="KW-1185">Reference proteome</keyword>
<proteinExistence type="predicted"/>
<comment type="caution">
    <text evidence="1">The sequence shown here is derived from an EMBL/GenBank/DDBJ whole genome shotgun (WGS) entry which is preliminary data.</text>
</comment>